<evidence type="ECO:0000256" key="3">
    <source>
        <dbReference type="SAM" id="MobiDB-lite"/>
    </source>
</evidence>
<gene>
    <name evidence="6" type="ordered locus">Fraau_0220</name>
</gene>
<feature type="compositionally biased region" description="Polar residues" evidence="3">
    <location>
        <begin position="425"/>
        <end position="436"/>
    </location>
</feature>
<dbReference type="GO" id="GO:0005737">
    <property type="term" value="C:cytoplasm"/>
    <property type="evidence" value="ECO:0007669"/>
    <property type="project" value="TreeGrafter"/>
</dbReference>
<dbReference type="GO" id="GO:0016712">
    <property type="term" value="F:oxidoreductase activity, acting on paired donors, with incorporation or reduction of molecular oxygen, reduced flavin or flavoprotein as one donor, and incorporation of one atom of oxygen"/>
    <property type="evidence" value="ECO:0007669"/>
    <property type="project" value="TreeGrafter"/>
</dbReference>
<dbReference type="InterPro" id="IPR013786">
    <property type="entry name" value="AcylCoA_DH/ox_N"/>
</dbReference>
<sequence>MSIPAPRHHAFAQESSTSGDALLAHFQPVFDRIAEGAVQREQQRELAYEPVAWLREAGLGSVRVPRDAGGFGASLPQLFGLIRALGAADSNLPQIWRAHFGFVETLFQPDKAEVRDRWFERIAAGAVFGAAMAERGPATENTVRITPLGDGSWRLDGSKFYSTGSLYADWLSVSAAEGDEHLGLAIPANAEGVERLDDWDGFGQQLTGSGSTHFHGVRLQQEHILWRQPSSEERPDSYLTAFYQTVHLATLAGIAEAIRKDAIRFVQARTRVFGVPGQASPRHDPLVQRVVGRLASIDFAAESLVRSVAEQLQLIHEAVREGRARTPAFIQADLAAWQAQQVLIPLVLEAANLLFEVGGASATARSRALDRHWRNARTLASHNPAILRERALGDYYLNGVRPREVWFNGRVTPQGTTAGEDEPATANSPSTGERRV</sequence>
<comment type="similarity">
    <text evidence="2">Belongs to the HpaH/HsaA monooxygenase family.</text>
</comment>
<dbReference type="HOGENOM" id="CLU_018204_10_0_6"/>
<dbReference type="AlphaFoldDB" id="H8L1I9"/>
<feature type="domain" description="Acyl-CoA dehydrogenase C-terminal" evidence="5">
    <location>
        <begin position="249"/>
        <end position="383"/>
    </location>
</feature>
<feature type="region of interest" description="Disordered" evidence="3">
    <location>
        <begin position="411"/>
        <end position="436"/>
    </location>
</feature>
<dbReference type="InterPro" id="IPR046373">
    <property type="entry name" value="Acyl-CoA_Oxase/DH_mid-dom_sf"/>
</dbReference>
<evidence type="ECO:0000256" key="2">
    <source>
        <dbReference type="ARBA" id="ARBA00049661"/>
    </source>
</evidence>
<proteinExistence type="inferred from homology"/>
<dbReference type="PANTHER" id="PTHR48083:SF19">
    <property type="entry name" value="FLAVIN-DEPENDENT MONOOXYGENASE, OXYGENASE SUBUNIT HSAA"/>
    <property type="match status" value="1"/>
</dbReference>
<evidence type="ECO:0000313" key="7">
    <source>
        <dbReference type="Proteomes" id="UP000005234"/>
    </source>
</evidence>
<dbReference type="InterPro" id="IPR037069">
    <property type="entry name" value="AcylCoA_DH/ox_N_sf"/>
</dbReference>
<evidence type="ECO:0000259" key="5">
    <source>
        <dbReference type="Pfam" id="PF08028"/>
    </source>
</evidence>
<dbReference type="GO" id="GO:0003995">
    <property type="term" value="F:acyl-CoA dehydrogenase activity"/>
    <property type="evidence" value="ECO:0007669"/>
    <property type="project" value="TreeGrafter"/>
</dbReference>
<dbReference type="PIRSF" id="PIRSF016578">
    <property type="entry name" value="HsaA"/>
    <property type="match status" value="1"/>
</dbReference>
<dbReference type="InterPro" id="IPR013107">
    <property type="entry name" value="Acyl-CoA_DH_C"/>
</dbReference>
<name>H8L1I9_FRAAD</name>
<dbReference type="EMBL" id="CP003350">
    <property type="protein sequence ID" value="AFC84717.1"/>
    <property type="molecule type" value="Genomic_DNA"/>
</dbReference>
<dbReference type="InterPro" id="IPR050741">
    <property type="entry name" value="Acyl-CoA_dehydrogenase"/>
</dbReference>
<dbReference type="eggNOG" id="COG1960">
    <property type="taxonomic scope" value="Bacteria"/>
</dbReference>
<feature type="domain" description="Acyl-CoA dehydrogenase/oxidase N-terminal" evidence="4">
    <location>
        <begin position="32"/>
        <end position="125"/>
    </location>
</feature>
<organism evidence="6 7">
    <name type="scientific">Frateuria aurantia (strain ATCC 33424 / DSM 6220 / KCTC 2777 / LMG 1558 / NBRC 3245 / NCIMB 13370)</name>
    <name type="common">Acetobacter aurantius</name>
    <dbReference type="NCBI Taxonomy" id="767434"/>
    <lineage>
        <taxon>Bacteria</taxon>
        <taxon>Pseudomonadati</taxon>
        <taxon>Pseudomonadota</taxon>
        <taxon>Gammaproteobacteria</taxon>
        <taxon>Lysobacterales</taxon>
        <taxon>Rhodanobacteraceae</taxon>
        <taxon>Frateuria</taxon>
    </lineage>
</organism>
<evidence type="ECO:0000313" key="6">
    <source>
        <dbReference type="EMBL" id="AFC84717.1"/>
    </source>
</evidence>
<dbReference type="SUPFAM" id="SSF47203">
    <property type="entry name" value="Acyl-CoA dehydrogenase C-terminal domain-like"/>
    <property type="match status" value="1"/>
</dbReference>
<dbReference type="Gene3D" id="1.20.140.10">
    <property type="entry name" value="Butyryl-CoA Dehydrogenase, subunit A, domain 3"/>
    <property type="match status" value="1"/>
</dbReference>
<evidence type="ECO:0000256" key="1">
    <source>
        <dbReference type="ARBA" id="ARBA00023002"/>
    </source>
</evidence>
<dbReference type="RefSeq" id="WP_014401723.1">
    <property type="nucleotide sequence ID" value="NC_017033.1"/>
</dbReference>
<dbReference type="SUPFAM" id="SSF56645">
    <property type="entry name" value="Acyl-CoA dehydrogenase NM domain-like"/>
    <property type="match status" value="1"/>
</dbReference>
<dbReference type="STRING" id="767434.Fraau_0220"/>
<dbReference type="PANTHER" id="PTHR48083">
    <property type="entry name" value="MEDIUM-CHAIN SPECIFIC ACYL-COA DEHYDROGENASE, MITOCHONDRIAL-RELATED"/>
    <property type="match status" value="1"/>
</dbReference>
<dbReference type="GO" id="GO:0033539">
    <property type="term" value="P:fatty acid beta-oxidation using acyl-CoA dehydrogenase"/>
    <property type="evidence" value="ECO:0007669"/>
    <property type="project" value="TreeGrafter"/>
</dbReference>
<dbReference type="Proteomes" id="UP000005234">
    <property type="component" value="Chromosome"/>
</dbReference>
<dbReference type="Gene3D" id="2.40.110.10">
    <property type="entry name" value="Butyryl-CoA Dehydrogenase, subunit A, domain 2"/>
    <property type="match status" value="1"/>
</dbReference>
<dbReference type="OrthoDB" id="6184213at2"/>
<dbReference type="InterPro" id="IPR009100">
    <property type="entry name" value="AcylCoA_DH/oxidase_NM_dom_sf"/>
</dbReference>
<keyword evidence="7" id="KW-1185">Reference proteome</keyword>
<dbReference type="Gene3D" id="1.10.540.10">
    <property type="entry name" value="Acyl-CoA dehydrogenase/oxidase, N-terminal domain"/>
    <property type="match status" value="1"/>
</dbReference>
<keyword evidence="1" id="KW-0560">Oxidoreductase</keyword>
<protein>
    <submittedName>
        <fullName evidence="6">Acyl-CoA dehydrogenase</fullName>
    </submittedName>
</protein>
<dbReference type="Pfam" id="PF08028">
    <property type="entry name" value="Acyl-CoA_dh_2"/>
    <property type="match status" value="1"/>
</dbReference>
<reference evidence="6" key="1">
    <citation type="submission" date="2012-02" db="EMBL/GenBank/DDBJ databases">
        <title>The complete genome of Frateuria aurantia DSM 6220.</title>
        <authorList>
            <consortium name="US DOE Joint Genome Institute (JGI-PGF)"/>
            <person name="Lucas S."/>
            <person name="Copeland A."/>
            <person name="Lapidus A."/>
            <person name="Glavina del Rio T."/>
            <person name="Dalin E."/>
            <person name="Tice H."/>
            <person name="Bruce D."/>
            <person name="Goodwin L."/>
            <person name="Pitluck S."/>
            <person name="Peters L."/>
            <person name="Ovchinnikova G."/>
            <person name="Teshima H."/>
            <person name="Kyrpides N."/>
            <person name="Mavromatis K."/>
            <person name="Ivanova N."/>
            <person name="Brettin T."/>
            <person name="Detter J.C."/>
            <person name="Han C."/>
            <person name="Larimer F."/>
            <person name="Land M."/>
            <person name="Hauser L."/>
            <person name="Markowitz V."/>
            <person name="Cheng J.-F."/>
            <person name="Hugenholtz P."/>
            <person name="Woyke T."/>
            <person name="Wu D."/>
            <person name="Brambilla E."/>
            <person name="Klenk H.-P."/>
            <person name="Eisen J.A."/>
        </authorList>
    </citation>
    <scope>NUCLEOTIDE SEQUENCE</scope>
    <source>
        <strain evidence="6">DSM 6220</strain>
    </source>
</reference>
<dbReference type="InterPro" id="IPR036250">
    <property type="entry name" value="AcylCo_DH-like_C"/>
</dbReference>
<accession>H8L1I9</accession>
<dbReference type="GO" id="GO:0050660">
    <property type="term" value="F:flavin adenine dinucleotide binding"/>
    <property type="evidence" value="ECO:0007669"/>
    <property type="project" value="InterPro"/>
</dbReference>
<dbReference type="CDD" id="cd01163">
    <property type="entry name" value="DszC"/>
    <property type="match status" value="1"/>
</dbReference>
<dbReference type="Pfam" id="PF02771">
    <property type="entry name" value="Acyl-CoA_dh_N"/>
    <property type="match status" value="1"/>
</dbReference>
<dbReference type="KEGG" id="fau:Fraau_0220"/>
<evidence type="ECO:0000259" key="4">
    <source>
        <dbReference type="Pfam" id="PF02771"/>
    </source>
</evidence>